<sequence>MNSGLMLTSALIGTVNYAAVFTIPGGIDQDRKSPYFSQPILYHGHKEKDLLQFLWYTGVGLSFALIALVAMVAIQLSRFCSNDFYMALPFRFVAAMTALLVSTVFTTTACFTAYNILDVKLNINMNMGLTFSVMCLVYFDSVYLTLNYMYFALRCSFSYRGQEMSETSELVGHEF</sequence>
<dbReference type="OrthoDB" id="1923662at2759"/>
<comment type="caution">
    <text evidence="3">The sequence shown here is derived from an EMBL/GenBank/DDBJ whole genome shotgun (WGS) entry which is preliminary data.</text>
</comment>
<dbReference type="AlphaFoldDB" id="A0A7J0EEE5"/>
<evidence type="ECO:0000259" key="2">
    <source>
        <dbReference type="Pfam" id="PF13962"/>
    </source>
</evidence>
<dbReference type="PANTHER" id="PTHR24177:SF292">
    <property type="entry name" value="ANKYRIN REPEAT FAMILY PROTEIN-RELATED"/>
    <property type="match status" value="1"/>
</dbReference>
<organism evidence="3 4">
    <name type="scientific">Actinidia rufa</name>
    <dbReference type="NCBI Taxonomy" id="165716"/>
    <lineage>
        <taxon>Eukaryota</taxon>
        <taxon>Viridiplantae</taxon>
        <taxon>Streptophyta</taxon>
        <taxon>Embryophyta</taxon>
        <taxon>Tracheophyta</taxon>
        <taxon>Spermatophyta</taxon>
        <taxon>Magnoliopsida</taxon>
        <taxon>eudicotyledons</taxon>
        <taxon>Gunneridae</taxon>
        <taxon>Pentapetalae</taxon>
        <taxon>asterids</taxon>
        <taxon>Ericales</taxon>
        <taxon>Actinidiaceae</taxon>
        <taxon>Actinidia</taxon>
    </lineage>
</organism>
<reference evidence="3 4" key="1">
    <citation type="submission" date="2019-07" db="EMBL/GenBank/DDBJ databases">
        <title>De Novo Assembly of kiwifruit Actinidia rufa.</title>
        <authorList>
            <person name="Sugita-Konishi S."/>
            <person name="Sato K."/>
            <person name="Mori E."/>
            <person name="Abe Y."/>
            <person name="Kisaki G."/>
            <person name="Hamano K."/>
            <person name="Suezawa K."/>
            <person name="Otani M."/>
            <person name="Fukuda T."/>
            <person name="Manabe T."/>
            <person name="Gomi K."/>
            <person name="Tabuchi M."/>
            <person name="Akimitsu K."/>
            <person name="Kataoka I."/>
        </authorList>
    </citation>
    <scope>NUCLEOTIDE SEQUENCE [LARGE SCALE GENOMIC DNA]</scope>
    <source>
        <strain evidence="4">cv. Fuchu</strain>
    </source>
</reference>
<keyword evidence="4" id="KW-1185">Reference proteome</keyword>
<gene>
    <name evidence="3" type="ORF">Acr_03g0014760</name>
</gene>
<evidence type="ECO:0000256" key="1">
    <source>
        <dbReference type="SAM" id="Phobius"/>
    </source>
</evidence>
<feature type="transmembrane region" description="Helical" evidence="1">
    <location>
        <begin position="53"/>
        <end position="76"/>
    </location>
</feature>
<dbReference type="Proteomes" id="UP000585474">
    <property type="component" value="Unassembled WGS sequence"/>
</dbReference>
<name>A0A7J0EEE5_9ERIC</name>
<evidence type="ECO:0000313" key="3">
    <source>
        <dbReference type="EMBL" id="GFY84702.1"/>
    </source>
</evidence>
<dbReference type="EMBL" id="BJWL01000003">
    <property type="protein sequence ID" value="GFY84702.1"/>
    <property type="molecule type" value="Genomic_DNA"/>
</dbReference>
<dbReference type="InterPro" id="IPR026961">
    <property type="entry name" value="PGG_dom"/>
</dbReference>
<proteinExistence type="predicted"/>
<feature type="domain" description="PGG" evidence="2">
    <location>
        <begin position="5"/>
        <end position="112"/>
    </location>
</feature>
<dbReference type="Pfam" id="PF13962">
    <property type="entry name" value="PGG"/>
    <property type="match status" value="1"/>
</dbReference>
<dbReference type="GO" id="GO:0016020">
    <property type="term" value="C:membrane"/>
    <property type="evidence" value="ECO:0007669"/>
    <property type="project" value="TreeGrafter"/>
</dbReference>
<keyword evidence="1" id="KW-0812">Transmembrane</keyword>
<accession>A0A7J0EEE5</accession>
<keyword evidence="1" id="KW-0472">Membrane</keyword>
<keyword evidence="1" id="KW-1133">Transmembrane helix</keyword>
<dbReference type="PANTHER" id="PTHR24177">
    <property type="entry name" value="CASKIN"/>
    <property type="match status" value="1"/>
</dbReference>
<protein>
    <recommendedName>
        <fullName evidence="2">PGG domain-containing protein</fullName>
    </recommendedName>
</protein>
<feature type="transmembrane region" description="Helical" evidence="1">
    <location>
        <begin position="129"/>
        <end position="151"/>
    </location>
</feature>
<evidence type="ECO:0000313" key="4">
    <source>
        <dbReference type="Proteomes" id="UP000585474"/>
    </source>
</evidence>
<feature type="transmembrane region" description="Helical" evidence="1">
    <location>
        <begin position="88"/>
        <end position="117"/>
    </location>
</feature>